<dbReference type="Pfam" id="PF00294">
    <property type="entry name" value="PfkB"/>
    <property type="match status" value="1"/>
</dbReference>
<gene>
    <name evidence="5" type="ORF">AE618_14490</name>
</gene>
<dbReference type="SUPFAM" id="SSF53613">
    <property type="entry name" value="Ribokinase-like"/>
    <property type="match status" value="1"/>
</dbReference>
<dbReference type="EMBL" id="LGSZ01000045">
    <property type="protein sequence ID" value="KPH80218.1"/>
    <property type="molecule type" value="Genomic_DNA"/>
</dbReference>
<dbReference type="Gene3D" id="3.40.1190.20">
    <property type="match status" value="1"/>
</dbReference>
<sequence>MTEPRFDLLCIGEPLGEFNATRAETGAFQFGHGGDTSNCAIAASRQGAKAAYLGALGDDMAGRSIRELWQREGVDDGHVSTHQSAPTGLYFVDHGPSGHVFSYLRAGSAASLVGPRDMPRDLIASARIVQASGISQAISASACDAVFEAFAMAREAGVLTAYDTNLRLKLWPLTRAKAIINAACAMADIVLPGFDDATQLTGLSDADAIVDFYLGLGAKIVALTLGHEGSLVATPTRRERLVPIKVDAIDATGAGDCYDGAFLAQYIRTGDAFAAAAYANVAAALSTQGFGAVAPLPRRADVEARMALEAKKAN</sequence>
<dbReference type="OrthoDB" id="9775849at2"/>
<keyword evidence="3 5" id="KW-0418">Kinase</keyword>
<dbReference type="PANTHER" id="PTHR43085">
    <property type="entry name" value="HEXOKINASE FAMILY MEMBER"/>
    <property type="match status" value="1"/>
</dbReference>
<reference evidence="5 6" key="1">
    <citation type="submission" date="2015-07" db="EMBL/GenBank/DDBJ databases">
        <title>Whole genome sequencing of Bosea vaviloviae isolated from cave pool.</title>
        <authorList>
            <person name="Tan N.E.H."/>
            <person name="Lee Y.P."/>
            <person name="Gan H.M."/>
            <person name="Barton H."/>
            <person name="Savka M.A."/>
        </authorList>
    </citation>
    <scope>NUCLEOTIDE SEQUENCE [LARGE SCALE GENOMIC DNA]</scope>
    <source>
        <strain evidence="5 6">SD260</strain>
    </source>
</reference>
<accession>A0A0N0MAY0</accession>
<proteinExistence type="inferred from homology"/>
<dbReference type="AlphaFoldDB" id="A0A0N0MAY0"/>
<dbReference type="PRINTS" id="PR00990">
    <property type="entry name" value="RIBOKINASE"/>
</dbReference>
<comment type="similarity">
    <text evidence="1">Belongs to the carbohydrate kinase PfkB family.</text>
</comment>
<organism evidence="5 6">
    <name type="scientific">Bosea vaviloviae</name>
    <dbReference type="NCBI Taxonomy" id="1526658"/>
    <lineage>
        <taxon>Bacteria</taxon>
        <taxon>Pseudomonadati</taxon>
        <taxon>Pseudomonadota</taxon>
        <taxon>Alphaproteobacteria</taxon>
        <taxon>Hyphomicrobiales</taxon>
        <taxon>Boseaceae</taxon>
        <taxon>Bosea</taxon>
    </lineage>
</organism>
<dbReference type="InterPro" id="IPR029056">
    <property type="entry name" value="Ribokinase-like"/>
</dbReference>
<dbReference type="CDD" id="cd01166">
    <property type="entry name" value="KdgK"/>
    <property type="match status" value="1"/>
</dbReference>
<evidence type="ECO:0000313" key="5">
    <source>
        <dbReference type="EMBL" id="KPH80218.1"/>
    </source>
</evidence>
<dbReference type="GO" id="GO:0005829">
    <property type="term" value="C:cytosol"/>
    <property type="evidence" value="ECO:0007669"/>
    <property type="project" value="TreeGrafter"/>
</dbReference>
<keyword evidence="6" id="KW-1185">Reference proteome</keyword>
<dbReference type="InterPro" id="IPR002139">
    <property type="entry name" value="Ribo/fructo_kinase"/>
</dbReference>
<dbReference type="InterPro" id="IPR050306">
    <property type="entry name" value="PfkB_Carbo_kinase"/>
</dbReference>
<evidence type="ECO:0000259" key="4">
    <source>
        <dbReference type="Pfam" id="PF00294"/>
    </source>
</evidence>
<dbReference type="GO" id="GO:0042840">
    <property type="term" value="P:D-glucuronate catabolic process"/>
    <property type="evidence" value="ECO:0007669"/>
    <property type="project" value="TreeGrafter"/>
</dbReference>
<evidence type="ECO:0000256" key="3">
    <source>
        <dbReference type="ARBA" id="ARBA00022777"/>
    </source>
</evidence>
<dbReference type="GO" id="GO:0006974">
    <property type="term" value="P:DNA damage response"/>
    <property type="evidence" value="ECO:0007669"/>
    <property type="project" value="TreeGrafter"/>
</dbReference>
<dbReference type="Proteomes" id="UP000037822">
    <property type="component" value="Unassembled WGS sequence"/>
</dbReference>
<evidence type="ECO:0000256" key="1">
    <source>
        <dbReference type="ARBA" id="ARBA00010688"/>
    </source>
</evidence>
<dbReference type="PANTHER" id="PTHR43085:SF15">
    <property type="entry name" value="2-DEHYDRO-3-DEOXYGLUCONOKINASE"/>
    <property type="match status" value="1"/>
</dbReference>
<dbReference type="RefSeq" id="WP_054209767.1">
    <property type="nucleotide sequence ID" value="NZ_LGSZ01000045.1"/>
</dbReference>
<dbReference type="InterPro" id="IPR011611">
    <property type="entry name" value="PfkB_dom"/>
</dbReference>
<dbReference type="GO" id="GO:0008673">
    <property type="term" value="F:2-dehydro-3-deoxygluconokinase activity"/>
    <property type="evidence" value="ECO:0007669"/>
    <property type="project" value="TreeGrafter"/>
</dbReference>
<dbReference type="PATRIC" id="fig|1526658.3.peg.1101"/>
<evidence type="ECO:0000313" key="6">
    <source>
        <dbReference type="Proteomes" id="UP000037822"/>
    </source>
</evidence>
<feature type="domain" description="Carbohydrate kinase PfkB" evidence="4">
    <location>
        <begin position="11"/>
        <end position="297"/>
    </location>
</feature>
<name>A0A0N0MAY0_9HYPH</name>
<keyword evidence="2" id="KW-0808">Transferase</keyword>
<evidence type="ECO:0000256" key="2">
    <source>
        <dbReference type="ARBA" id="ARBA00022679"/>
    </source>
</evidence>
<comment type="caution">
    <text evidence="5">The sequence shown here is derived from an EMBL/GenBank/DDBJ whole genome shotgun (WGS) entry which is preliminary data.</text>
</comment>
<protein>
    <submittedName>
        <fullName evidence="5">2-dehydro-3-deoxygluconokinase</fullName>
    </submittedName>
</protein>
<dbReference type="GO" id="GO:0019698">
    <property type="term" value="P:D-galacturonate catabolic process"/>
    <property type="evidence" value="ECO:0007669"/>
    <property type="project" value="TreeGrafter"/>
</dbReference>